<evidence type="ECO:0000256" key="1">
    <source>
        <dbReference type="SAM" id="MobiDB-lite"/>
    </source>
</evidence>
<sequence>MARKTRNQQPSSKVLTVDDLRVGIRKLSRRIDDLTSFDVNTIEERFDSSAGALTDKINITLADIFGRDTPEYNDYSIYSLDTLPLVMGGPDHPLPEVREAYQKGINDEVTRLASLRETLEEKLKDLEAQEPAHEERDPSRTPPGNRQVFIV</sequence>
<proteinExistence type="predicted"/>
<organism evidence="2">
    <name type="scientific">marine sediment metagenome</name>
    <dbReference type="NCBI Taxonomy" id="412755"/>
    <lineage>
        <taxon>unclassified sequences</taxon>
        <taxon>metagenomes</taxon>
        <taxon>ecological metagenomes</taxon>
    </lineage>
</organism>
<dbReference type="EMBL" id="BARS01010406">
    <property type="protein sequence ID" value="GAF93227.1"/>
    <property type="molecule type" value="Genomic_DNA"/>
</dbReference>
<name>X0TYL5_9ZZZZ</name>
<feature type="compositionally biased region" description="Basic and acidic residues" evidence="1">
    <location>
        <begin position="126"/>
        <end position="139"/>
    </location>
</feature>
<gene>
    <name evidence="2" type="ORF">S01H1_19300</name>
</gene>
<accession>X0TYL5</accession>
<dbReference type="AlphaFoldDB" id="X0TYL5"/>
<protein>
    <submittedName>
        <fullName evidence="2">Uncharacterized protein</fullName>
    </submittedName>
</protein>
<reference evidence="2" key="1">
    <citation type="journal article" date="2014" name="Front. Microbiol.">
        <title>High frequency of phylogenetically diverse reductive dehalogenase-homologous genes in deep subseafloor sedimentary metagenomes.</title>
        <authorList>
            <person name="Kawai M."/>
            <person name="Futagami T."/>
            <person name="Toyoda A."/>
            <person name="Takaki Y."/>
            <person name="Nishi S."/>
            <person name="Hori S."/>
            <person name="Arai W."/>
            <person name="Tsubouchi T."/>
            <person name="Morono Y."/>
            <person name="Uchiyama I."/>
            <person name="Ito T."/>
            <person name="Fujiyama A."/>
            <person name="Inagaki F."/>
            <person name="Takami H."/>
        </authorList>
    </citation>
    <scope>NUCLEOTIDE SEQUENCE</scope>
    <source>
        <strain evidence="2">Expedition CK06-06</strain>
    </source>
</reference>
<evidence type="ECO:0000313" key="2">
    <source>
        <dbReference type="EMBL" id="GAF93227.1"/>
    </source>
</evidence>
<feature type="region of interest" description="Disordered" evidence="1">
    <location>
        <begin position="126"/>
        <end position="151"/>
    </location>
</feature>
<comment type="caution">
    <text evidence="2">The sequence shown here is derived from an EMBL/GenBank/DDBJ whole genome shotgun (WGS) entry which is preliminary data.</text>
</comment>
<feature type="non-terminal residue" evidence="2">
    <location>
        <position position="151"/>
    </location>
</feature>